<dbReference type="InterPro" id="IPR029039">
    <property type="entry name" value="Flavoprotein-like_sf"/>
</dbReference>
<keyword evidence="5" id="KW-1185">Reference proteome</keyword>
<comment type="similarity">
    <text evidence="1">Belongs to the NAD(P)H dehydrogenase (quinone) family.</text>
</comment>
<name>A0A7H0HD77_9BURK</name>
<dbReference type="SUPFAM" id="SSF52218">
    <property type="entry name" value="Flavoproteins"/>
    <property type="match status" value="1"/>
</dbReference>
<dbReference type="EMBL" id="CP060790">
    <property type="protein sequence ID" value="QNP58493.1"/>
    <property type="molecule type" value="Genomic_DNA"/>
</dbReference>
<evidence type="ECO:0000256" key="2">
    <source>
        <dbReference type="ARBA" id="ARBA00023002"/>
    </source>
</evidence>
<reference evidence="4 5" key="1">
    <citation type="submission" date="2020-08" db="EMBL/GenBank/DDBJ databases">
        <title>Genome sequence of Acidovorax monticola KACC 19171T.</title>
        <authorList>
            <person name="Hyun D.-W."/>
            <person name="Bae J.-W."/>
        </authorList>
    </citation>
    <scope>NUCLEOTIDE SEQUENCE [LARGE SCALE GENOMIC DNA]</scope>
    <source>
        <strain evidence="4 5">KACC 19171</strain>
    </source>
</reference>
<dbReference type="GO" id="GO:0005829">
    <property type="term" value="C:cytosol"/>
    <property type="evidence" value="ECO:0007669"/>
    <property type="project" value="TreeGrafter"/>
</dbReference>
<sequence>MPTHLLVILGHPVADSLCGHLAAAYAEGARGAGAQVRMLELGQLRFDPLLHAGYQREQPLEPDLVAAQEAIRWAQHIVWVYPIWWGGMPALLKGFFDRVFLPGYAFRYRPGSRLWDRLLAGRSAELLVTMDSPPWYFRWITRMPGHQQMKRAILEFSGIRPVRVRSLGPVIGSSAERRARWIVQARGWGARAASRG</sequence>
<feature type="domain" description="Flavodoxin-like fold" evidence="3">
    <location>
        <begin position="4"/>
        <end position="169"/>
    </location>
</feature>
<dbReference type="Proteomes" id="UP000516057">
    <property type="component" value="Chromosome"/>
</dbReference>
<dbReference type="Gene3D" id="3.40.50.360">
    <property type="match status" value="1"/>
</dbReference>
<dbReference type="Pfam" id="PF02525">
    <property type="entry name" value="Flavodoxin_2"/>
    <property type="match status" value="1"/>
</dbReference>
<protein>
    <submittedName>
        <fullName evidence="4">NAD(P)H-dependent oxidoreductase</fullName>
    </submittedName>
</protein>
<dbReference type="AlphaFoldDB" id="A0A7H0HD77"/>
<evidence type="ECO:0000259" key="3">
    <source>
        <dbReference type="Pfam" id="PF02525"/>
    </source>
</evidence>
<gene>
    <name evidence="4" type="ORF">H9L24_15935</name>
</gene>
<dbReference type="RefSeq" id="WP_187735480.1">
    <property type="nucleotide sequence ID" value="NZ_CP060790.1"/>
</dbReference>
<dbReference type="PANTHER" id="PTHR10204:SF34">
    <property type="entry name" value="NAD(P)H DEHYDROGENASE [QUINONE] 1 ISOFORM 1"/>
    <property type="match status" value="1"/>
</dbReference>
<dbReference type="PANTHER" id="PTHR10204">
    <property type="entry name" value="NAD P H OXIDOREDUCTASE-RELATED"/>
    <property type="match status" value="1"/>
</dbReference>
<dbReference type="GO" id="GO:0003955">
    <property type="term" value="F:NAD(P)H dehydrogenase (quinone) activity"/>
    <property type="evidence" value="ECO:0007669"/>
    <property type="project" value="TreeGrafter"/>
</dbReference>
<evidence type="ECO:0000313" key="5">
    <source>
        <dbReference type="Proteomes" id="UP000516057"/>
    </source>
</evidence>
<dbReference type="InterPro" id="IPR003680">
    <property type="entry name" value="Flavodoxin_fold"/>
</dbReference>
<accession>A0A7H0HD77</accession>
<evidence type="ECO:0000313" key="4">
    <source>
        <dbReference type="EMBL" id="QNP58493.1"/>
    </source>
</evidence>
<proteinExistence type="inferred from homology"/>
<dbReference type="InterPro" id="IPR051545">
    <property type="entry name" value="NAD(P)H_dehydrogenase_qn"/>
</dbReference>
<organism evidence="4 5">
    <name type="scientific">Paenacidovorax monticola</name>
    <dbReference type="NCBI Taxonomy" id="1926868"/>
    <lineage>
        <taxon>Bacteria</taxon>
        <taxon>Pseudomonadati</taxon>
        <taxon>Pseudomonadota</taxon>
        <taxon>Betaproteobacteria</taxon>
        <taxon>Burkholderiales</taxon>
        <taxon>Comamonadaceae</taxon>
        <taxon>Paenacidovorax</taxon>
    </lineage>
</organism>
<dbReference type="KEGG" id="amon:H9L24_15935"/>
<evidence type="ECO:0000256" key="1">
    <source>
        <dbReference type="ARBA" id="ARBA00006252"/>
    </source>
</evidence>
<keyword evidence="2" id="KW-0560">Oxidoreductase</keyword>